<dbReference type="EMBL" id="CCBN010000008">
    <property type="protein sequence ID" value="CDO54718.1"/>
    <property type="molecule type" value="Genomic_DNA"/>
</dbReference>
<name>A0A0J9XC00_GEOCN</name>
<feature type="region of interest" description="Disordered" evidence="1">
    <location>
        <begin position="52"/>
        <end position="74"/>
    </location>
</feature>
<organism evidence="2 3">
    <name type="scientific">Geotrichum candidum</name>
    <name type="common">Oospora lactis</name>
    <name type="synonym">Dipodascus geotrichum</name>
    <dbReference type="NCBI Taxonomy" id="1173061"/>
    <lineage>
        <taxon>Eukaryota</taxon>
        <taxon>Fungi</taxon>
        <taxon>Dikarya</taxon>
        <taxon>Ascomycota</taxon>
        <taxon>Saccharomycotina</taxon>
        <taxon>Dipodascomycetes</taxon>
        <taxon>Dipodascales</taxon>
        <taxon>Dipodascaceae</taxon>
        <taxon>Geotrichum</taxon>
    </lineage>
</organism>
<evidence type="ECO:0008006" key="4">
    <source>
        <dbReference type="Google" id="ProtNLM"/>
    </source>
</evidence>
<dbReference type="STRING" id="1173061.A0A0J9XC00"/>
<protein>
    <recommendedName>
        <fullName evidence="4">CASTOR ACT domain-containing protein</fullName>
    </recommendedName>
</protein>
<dbReference type="AlphaFoldDB" id="A0A0J9XC00"/>
<reference evidence="2" key="1">
    <citation type="submission" date="2014-03" db="EMBL/GenBank/DDBJ databases">
        <authorList>
            <person name="Casaregola S."/>
        </authorList>
    </citation>
    <scope>NUCLEOTIDE SEQUENCE [LARGE SCALE GENOMIC DNA]</scope>
    <source>
        <strain evidence="2">CLIB 918</strain>
    </source>
</reference>
<dbReference type="OrthoDB" id="58529at2759"/>
<evidence type="ECO:0000313" key="3">
    <source>
        <dbReference type="Proteomes" id="UP000242525"/>
    </source>
</evidence>
<feature type="region of interest" description="Disordered" evidence="1">
    <location>
        <begin position="80"/>
        <end position="99"/>
    </location>
</feature>
<accession>A0A0J9XC00</accession>
<dbReference type="Proteomes" id="UP000242525">
    <property type="component" value="Unassembled WGS sequence"/>
</dbReference>
<keyword evidence="3" id="KW-1185">Reference proteome</keyword>
<sequence>MSSQVKLLTTKLTVLSASKSLLPTFFHGIVSIITGVWEEKYINQQKSELDQMGNNRNESLPKDNSNDSGIESDIASLNNDHSIASDDNENNLFNGSDNRNSNAFHSEGLSSGLSSYGSSVSIITPVARERNSNPGFHARKGSAHDNTNIDFSASEHMFSQNKIQEKLEQLKAYFSITVTPSEISIVCPTELVDLIFGDQLKSNNVAVTILNNFIAVQVDDFDTRGLINLLRKDGHKVMFIPSHFSDYIIIPVAARHCVKNYLTSLNFRFYSNSECYVQPNIIEDWMFELQNQINNSHECLGDECLETDLPVPEIFGPLELDMPQICSHKHFAIPESTILVLTGHQLHEVPEDTNHVLDVIKMLMRFPEYLLVSLTNSTELSFMVDSDLLEGNQANIWVKGHAYLRPVKVSNMVKGISMYLNGNPIGMSTMKEMWVLLEADLEKN</sequence>
<evidence type="ECO:0000256" key="1">
    <source>
        <dbReference type="SAM" id="MobiDB-lite"/>
    </source>
</evidence>
<evidence type="ECO:0000313" key="2">
    <source>
        <dbReference type="EMBL" id="CDO54718.1"/>
    </source>
</evidence>
<comment type="caution">
    <text evidence="2">The sequence shown here is derived from an EMBL/GenBank/DDBJ whole genome shotgun (WGS) entry which is preliminary data.</text>
</comment>
<gene>
    <name evidence="2" type="ORF">BN980_GECA08s03629g</name>
</gene>
<feature type="compositionally biased region" description="Polar residues" evidence="1">
    <location>
        <begin position="90"/>
        <end position="99"/>
    </location>
</feature>
<dbReference type="Gene3D" id="3.30.2130.10">
    <property type="entry name" value="VC0802-like"/>
    <property type="match status" value="1"/>
</dbReference>
<proteinExistence type="predicted"/>